<evidence type="ECO:0000313" key="1">
    <source>
        <dbReference type="EMBL" id="SHI15305.1"/>
    </source>
</evidence>
<evidence type="ECO:0000313" key="2">
    <source>
        <dbReference type="Proteomes" id="UP000183995"/>
    </source>
</evidence>
<proteinExistence type="predicted"/>
<sequence length="164" mass="18801">MSAPHRTSAASMNPRLCRGDSRIARQSCQPALIRRRAASLCQPPIRAVTNGRHTVPIGISPDFFLSSRDDFQKHRRDHRCQEDDEDGRRTDLLGDDAAGQWRVQISLPKRHRAPCYRVRGTYIERDDRSNWFYFIASIPRSFVLIRTASMISEMKILPSPTLPV</sequence>
<keyword evidence="2" id="KW-1185">Reference proteome</keyword>
<organism evidence="1 2">
    <name type="scientific">Sporobacter termitidis DSM 10068</name>
    <dbReference type="NCBI Taxonomy" id="1123282"/>
    <lineage>
        <taxon>Bacteria</taxon>
        <taxon>Bacillati</taxon>
        <taxon>Bacillota</taxon>
        <taxon>Clostridia</taxon>
        <taxon>Eubacteriales</taxon>
        <taxon>Oscillospiraceae</taxon>
        <taxon>Sporobacter</taxon>
    </lineage>
</organism>
<dbReference type="EMBL" id="FQXV01000010">
    <property type="protein sequence ID" value="SHI15305.1"/>
    <property type="molecule type" value="Genomic_DNA"/>
</dbReference>
<reference evidence="1 2" key="1">
    <citation type="submission" date="2016-11" db="EMBL/GenBank/DDBJ databases">
        <authorList>
            <person name="Jaros S."/>
            <person name="Januszkiewicz K."/>
            <person name="Wedrychowicz H."/>
        </authorList>
    </citation>
    <scope>NUCLEOTIDE SEQUENCE [LARGE SCALE GENOMIC DNA]</scope>
    <source>
        <strain evidence="1 2">DSM 10068</strain>
    </source>
</reference>
<protein>
    <submittedName>
        <fullName evidence="1">Uncharacterized protein</fullName>
    </submittedName>
</protein>
<gene>
    <name evidence="1" type="ORF">SAMN02745823_02847</name>
</gene>
<name>A0A1M5YTG4_9FIRM</name>
<dbReference type="Proteomes" id="UP000183995">
    <property type="component" value="Unassembled WGS sequence"/>
</dbReference>
<dbReference type="AlphaFoldDB" id="A0A1M5YTG4"/>
<accession>A0A1M5YTG4</accession>